<feature type="signal peptide" evidence="1">
    <location>
        <begin position="1"/>
        <end position="21"/>
    </location>
</feature>
<evidence type="ECO:0000256" key="1">
    <source>
        <dbReference type="SAM" id="SignalP"/>
    </source>
</evidence>
<dbReference type="GO" id="GO:0006629">
    <property type="term" value="P:lipid metabolic process"/>
    <property type="evidence" value="ECO:0007669"/>
    <property type="project" value="InterPro"/>
</dbReference>
<dbReference type="Pfam" id="PF26146">
    <property type="entry name" value="PI-PLC_X"/>
    <property type="match status" value="1"/>
</dbReference>
<dbReference type="STRING" id="133381.A0A2T9ZJG6"/>
<keyword evidence="1" id="KW-0732">Signal</keyword>
<reference evidence="2 3" key="1">
    <citation type="journal article" date="2018" name="MBio">
        <title>Comparative Genomics Reveals the Core Gene Toolbox for the Fungus-Insect Symbiosis.</title>
        <authorList>
            <person name="Wang Y."/>
            <person name="Stata M."/>
            <person name="Wang W."/>
            <person name="Stajich J.E."/>
            <person name="White M.M."/>
            <person name="Moncalvo J.M."/>
        </authorList>
    </citation>
    <scope>NUCLEOTIDE SEQUENCE [LARGE SCALE GENOMIC DNA]</scope>
    <source>
        <strain evidence="2 3">SC-DP-2</strain>
    </source>
</reference>
<evidence type="ECO:0000313" key="3">
    <source>
        <dbReference type="Proteomes" id="UP000245609"/>
    </source>
</evidence>
<gene>
    <name evidence="2" type="ORF">BB560_000735</name>
</gene>
<sequence length="359" mass="40851">MDFTKFYLLVLSIFIFSTTPAQEDILCMGTRMLCSKRYSDMTFPKTRASFAVQKSGHSPFATQFLSIEEQLNEGVLAFHLILYDSPNSNSNSEPVLCFPNCSLLNSGKLSKTLAIFSKWLRDHPYDILTLFLENYSTVSVMSISLIFESQGLLGYVLPKKTYEWPTLGSMVSSNKRLVVFEQQSNYLSQSINWINSYETNILRIDFSPMYSNKTWKCGPWNPPDGKLSEIPHYAVSSITINGALIDYLANPDDALYMNTDEYFYNHVLICKSSNGFNWVNFAPVDFYGIGNVKNVSIGLNYANASLDDCDFLPEFYRRTAPSFNDVIKAVKGLSTSINCLAIERYIQLFVFWFVLVFFG</sequence>
<dbReference type="AlphaFoldDB" id="A0A2T9ZJG6"/>
<dbReference type="OrthoDB" id="7984201at2759"/>
<dbReference type="EMBL" id="MBFS01000083">
    <property type="protein sequence ID" value="PVV04753.1"/>
    <property type="molecule type" value="Genomic_DNA"/>
</dbReference>
<dbReference type="SUPFAM" id="SSF51695">
    <property type="entry name" value="PLC-like phosphodiesterases"/>
    <property type="match status" value="1"/>
</dbReference>
<dbReference type="InterPro" id="IPR017946">
    <property type="entry name" value="PLC-like_Pdiesterase_TIM-brl"/>
</dbReference>
<keyword evidence="3" id="KW-1185">Reference proteome</keyword>
<dbReference type="InterPro" id="IPR051057">
    <property type="entry name" value="PI-PLC_domain"/>
</dbReference>
<organism evidence="2 3">
    <name type="scientific">Smittium megazygosporum</name>
    <dbReference type="NCBI Taxonomy" id="133381"/>
    <lineage>
        <taxon>Eukaryota</taxon>
        <taxon>Fungi</taxon>
        <taxon>Fungi incertae sedis</taxon>
        <taxon>Zoopagomycota</taxon>
        <taxon>Kickxellomycotina</taxon>
        <taxon>Harpellomycetes</taxon>
        <taxon>Harpellales</taxon>
        <taxon>Legeriomycetaceae</taxon>
        <taxon>Smittium</taxon>
    </lineage>
</organism>
<comment type="caution">
    <text evidence="2">The sequence shown here is derived from an EMBL/GenBank/DDBJ whole genome shotgun (WGS) entry which is preliminary data.</text>
</comment>
<evidence type="ECO:0000313" key="2">
    <source>
        <dbReference type="EMBL" id="PVV04753.1"/>
    </source>
</evidence>
<dbReference type="Proteomes" id="UP000245609">
    <property type="component" value="Unassembled WGS sequence"/>
</dbReference>
<proteinExistence type="predicted"/>
<dbReference type="Gene3D" id="3.20.20.190">
    <property type="entry name" value="Phosphatidylinositol (PI) phosphodiesterase"/>
    <property type="match status" value="1"/>
</dbReference>
<dbReference type="PANTHER" id="PTHR13593">
    <property type="match status" value="1"/>
</dbReference>
<protein>
    <recommendedName>
        <fullName evidence="4">Phosphatidylinositol-specific phospholipase C X domain-containing protein</fullName>
    </recommendedName>
</protein>
<dbReference type="PANTHER" id="PTHR13593:SF140">
    <property type="entry name" value="PLC-LIKE PHOSPHODIESTERASE"/>
    <property type="match status" value="1"/>
</dbReference>
<feature type="chain" id="PRO_5015476323" description="Phosphatidylinositol-specific phospholipase C X domain-containing protein" evidence="1">
    <location>
        <begin position="22"/>
        <end position="359"/>
    </location>
</feature>
<evidence type="ECO:0008006" key="4">
    <source>
        <dbReference type="Google" id="ProtNLM"/>
    </source>
</evidence>
<dbReference type="GO" id="GO:0008081">
    <property type="term" value="F:phosphoric diester hydrolase activity"/>
    <property type="evidence" value="ECO:0007669"/>
    <property type="project" value="InterPro"/>
</dbReference>
<accession>A0A2T9ZJG6</accession>
<name>A0A2T9ZJG6_9FUNG</name>